<keyword evidence="2" id="KW-0560">Oxidoreductase</keyword>
<dbReference type="Gene3D" id="3.40.50.720">
    <property type="entry name" value="NAD(P)-binding Rossmann-like Domain"/>
    <property type="match status" value="1"/>
</dbReference>
<dbReference type="Gene3D" id="3.90.180.10">
    <property type="entry name" value="Medium-chain alcohol dehydrogenases, catalytic domain"/>
    <property type="match status" value="1"/>
</dbReference>
<dbReference type="InterPro" id="IPR013149">
    <property type="entry name" value="ADH-like_C"/>
</dbReference>
<dbReference type="EMBL" id="BAAANE010000006">
    <property type="protein sequence ID" value="GAA1642722.1"/>
    <property type="molecule type" value="Genomic_DNA"/>
</dbReference>
<organism evidence="5 6">
    <name type="scientific">Kribbella alba</name>
    <dbReference type="NCBI Taxonomy" id="190197"/>
    <lineage>
        <taxon>Bacteria</taxon>
        <taxon>Bacillati</taxon>
        <taxon>Actinomycetota</taxon>
        <taxon>Actinomycetes</taxon>
        <taxon>Propionibacteriales</taxon>
        <taxon>Kribbellaceae</taxon>
        <taxon>Kribbella</taxon>
    </lineage>
</organism>
<dbReference type="PANTHER" id="PTHR48106:SF7">
    <property type="entry name" value="DEHYDROGENASE, ZINC-CONTAINING, PUTATIVE (AFU_ORTHOLOGUE AFUA_5G10220)-RELATED"/>
    <property type="match status" value="1"/>
</dbReference>
<evidence type="ECO:0000313" key="6">
    <source>
        <dbReference type="Proteomes" id="UP001501319"/>
    </source>
</evidence>
<feature type="region of interest" description="Disordered" evidence="3">
    <location>
        <begin position="328"/>
        <end position="359"/>
    </location>
</feature>
<dbReference type="SUPFAM" id="SSF51735">
    <property type="entry name" value="NAD(P)-binding Rossmann-fold domains"/>
    <property type="match status" value="1"/>
</dbReference>
<dbReference type="PANTHER" id="PTHR48106">
    <property type="entry name" value="QUINONE OXIDOREDUCTASE PIG3-RELATED"/>
    <property type="match status" value="1"/>
</dbReference>
<feature type="domain" description="Enoyl reductase (ER)" evidence="4">
    <location>
        <begin position="30"/>
        <end position="323"/>
    </location>
</feature>
<proteinExistence type="predicted"/>
<dbReference type="Pfam" id="PF00107">
    <property type="entry name" value="ADH_zinc_N"/>
    <property type="match status" value="1"/>
</dbReference>
<dbReference type="SMART" id="SM00829">
    <property type="entry name" value="PKS_ER"/>
    <property type="match status" value="1"/>
</dbReference>
<gene>
    <name evidence="5" type="ORF">GCM10009744_36150</name>
</gene>
<dbReference type="InterPro" id="IPR036291">
    <property type="entry name" value="NAD(P)-bd_dom_sf"/>
</dbReference>
<protein>
    <submittedName>
        <fullName evidence="5">Zinc-binding dehydrogenase</fullName>
    </submittedName>
</protein>
<evidence type="ECO:0000313" key="5">
    <source>
        <dbReference type="EMBL" id="GAA1642722.1"/>
    </source>
</evidence>
<keyword evidence="6" id="KW-1185">Reference proteome</keyword>
<comment type="caution">
    <text evidence="5">The sequence shown here is derived from an EMBL/GenBank/DDBJ whole genome shotgun (WGS) entry which is preliminary data.</text>
</comment>
<dbReference type="SUPFAM" id="SSF50129">
    <property type="entry name" value="GroES-like"/>
    <property type="match status" value="1"/>
</dbReference>
<dbReference type="Proteomes" id="UP001501319">
    <property type="component" value="Unassembled WGS sequence"/>
</dbReference>
<evidence type="ECO:0000256" key="3">
    <source>
        <dbReference type="SAM" id="MobiDB-lite"/>
    </source>
</evidence>
<dbReference type="InterPro" id="IPR020843">
    <property type="entry name" value="ER"/>
</dbReference>
<evidence type="ECO:0000256" key="1">
    <source>
        <dbReference type="ARBA" id="ARBA00022857"/>
    </source>
</evidence>
<accession>A0ABN2FFE8</accession>
<keyword evidence="1" id="KW-0521">NADP</keyword>
<dbReference type="InterPro" id="IPR011032">
    <property type="entry name" value="GroES-like_sf"/>
</dbReference>
<evidence type="ECO:0000259" key="4">
    <source>
        <dbReference type="SMART" id="SM00829"/>
    </source>
</evidence>
<name>A0ABN2FFE8_9ACTN</name>
<sequence>MPSSARHGLVRSVLAESSDRSETVKAVLPAGLGKIEVTDIEEVEPAAHELVIEVGAYSVNRGETFQLELPRDGWRPGKDIAGRVLRAAADGSGPPIGARVVAHLPHSGWAERAVARVEQVAVLPDSVSIEQAAALPLAGLTALRLMRTAGSVLGRRILLTGASGGVGHYFTELAAAAGASITSVVSSPARGERLLELGAETLVHDVADARGPFDLVLESVGGTSLPIALSKVRPGGTLIWFGQASRQAPRIDFFDFFAGPDSAQIQHFHYDSEPADGPDLATLVRLVDTGRLHPELGRIDDWSATTEVLEDLRDRRIRGNAVLSIRKETAPVSSTDPRTVVTHSVEARPDRRGPRVPRH</sequence>
<evidence type="ECO:0000256" key="2">
    <source>
        <dbReference type="ARBA" id="ARBA00023002"/>
    </source>
</evidence>
<reference evidence="5 6" key="1">
    <citation type="journal article" date="2019" name="Int. J. Syst. Evol. Microbiol.">
        <title>The Global Catalogue of Microorganisms (GCM) 10K type strain sequencing project: providing services to taxonomists for standard genome sequencing and annotation.</title>
        <authorList>
            <consortium name="The Broad Institute Genomics Platform"/>
            <consortium name="The Broad Institute Genome Sequencing Center for Infectious Disease"/>
            <person name="Wu L."/>
            <person name="Ma J."/>
        </authorList>
    </citation>
    <scope>NUCLEOTIDE SEQUENCE [LARGE SCALE GENOMIC DNA]</scope>
    <source>
        <strain evidence="5 6">JCM 14306</strain>
    </source>
</reference>